<dbReference type="InterPro" id="IPR023214">
    <property type="entry name" value="HAD_sf"/>
</dbReference>
<dbReference type="SUPFAM" id="SSF56784">
    <property type="entry name" value="HAD-like"/>
    <property type="match status" value="1"/>
</dbReference>
<dbReference type="EMBL" id="QPKB01000001">
    <property type="protein sequence ID" value="RWR72657.1"/>
    <property type="molecule type" value="Genomic_DNA"/>
</dbReference>
<evidence type="ECO:0000313" key="2">
    <source>
        <dbReference type="Proteomes" id="UP000283530"/>
    </source>
</evidence>
<dbReference type="STRING" id="337451.A0A3S3N4M0"/>
<dbReference type="InterPro" id="IPR036412">
    <property type="entry name" value="HAD-like_sf"/>
</dbReference>
<reference evidence="1 2" key="1">
    <citation type="journal article" date="2019" name="Nat. Plants">
        <title>Stout camphor tree genome fills gaps in understanding of flowering plant genome evolution.</title>
        <authorList>
            <person name="Chaw S.M."/>
            <person name="Liu Y.C."/>
            <person name="Wu Y.W."/>
            <person name="Wang H.Y."/>
            <person name="Lin C.I."/>
            <person name="Wu C.S."/>
            <person name="Ke H.M."/>
            <person name="Chang L.Y."/>
            <person name="Hsu C.Y."/>
            <person name="Yang H.T."/>
            <person name="Sudianto E."/>
            <person name="Hsu M.H."/>
            <person name="Wu K.P."/>
            <person name="Wang L.N."/>
            <person name="Leebens-Mack J.H."/>
            <person name="Tsai I.J."/>
        </authorList>
    </citation>
    <scope>NUCLEOTIDE SEQUENCE [LARGE SCALE GENOMIC DNA]</scope>
    <source>
        <strain evidence="2">cv. Chaw 1501</strain>
        <tissue evidence="1">Young leaves</tissue>
    </source>
</reference>
<comment type="caution">
    <text evidence="1">The sequence shown here is derived from an EMBL/GenBank/DDBJ whole genome shotgun (WGS) entry which is preliminary data.</text>
</comment>
<evidence type="ECO:0000313" key="1">
    <source>
        <dbReference type="EMBL" id="RWR72657.1"/>
    </source>
</evidence>
<dbReference type="PANTHER" id="PTHR12725">
    <property type="entry name" value="HALOACID DEHALOGENASE-LIKE HYDROLASE"/>
    <property type="match status" value="1"/>
</dbReference>
<protein>
    <submittedName>
        <fullName evidence="1">Uncharacterized protein</fullName>
    </submittedName>
</protein>
<dbReference type="Pfam" id="PF00702">
    <property type="entry name" value="Hydrolase"/>
    <property type="match status" value="1"/>
</dbReference>
<dbReference type="Gene3D" id="1.10.150.450">
    <property type="match status" value="1"/>
</dbReference>
<gene>
    <name evidence="1" type="ORF">CKAN_00089400</name>
</gene>
<dbReference type="AlphaFoldDB" id="A0A3S3N4M0"/>
<dbReference type="PANTHER" id="PTHR12725:SF81">
    <property type="entry name" value="OS03G0701200 PROTEIN"/>
    <property type="match status" value="1"/>
</dbReference>
<name>A0A3S3N4M0_9MAGN</name>
<organism evidence="1 2">
    <name type="scientific">Cinnamomum micranthum f. kanehirae</name>
    <dbReference type="NCBI Taxonomy" id="337451"/>
    <lineage>
        <taxon>Eukaryota</taxon>
        <taxon>Viridiplantae</taxon>
        <taxon>Streptophyta</taxon>
        <taxon>Embryophyta</taxon>
        <taxon>Tracheophyta</taxon>
        <taxon>Spermatophyta</taxon>
        <taxon>Magnoliopsida</taxon>
        <taxon>Magnoliidae</taxon>
        <taxon>Laurales</taxon>
        <taxon>Lauraceae</taxon>
        <taxon>Cinnamomum</taxon>
    </lineage>
</organism>
<dbReference type="Proteomes" id="UP000283530">
    <property type="component" value="Unassembled WGS sequence"/>
</dbReference>
<sequence>MEFRCKSPFDCILFDLDDTLYSSTTGLAQVCKRNIEDFLVEKCGFPVEKASDLRIELFRTYGSTLAGLRALGYDIDADDYHSFVHGTMPYERIKPDVQLRSMIQSIMQRKIVRKPQISSPTRIRDEFFFYFIFMWYHLEPIRFLSFDQIFTNSDRIHARRALQRLDLEDCFDDIICFETLNPNLFQSNRPDEFPVLLKPSMDAMKIALDVAGSDPTRTLFLDDNDRNISAGKALGLRTALVGKSVKTMEADYLVESISSLDKVIPEIWEYEEEGIIARTRSEMESMLEATPVGA</sequence>
<proteinExistence type="predicted"/>
<accession>A0A3S3N4M0</accession>
<dbReference type="OrthoDB" id="1065058at2759"/>
<dbReference type="Gene3D" id="3.40.50.1000">
    <property type="entry name" value="HAD superfamily/HAD-like"/>
    <property type="match status" value="1"/>
</dbReference>
<keyword evidence="2" id="KW-1185">Reference proteome</keyword>